<evidence type="ECO:0000313" key="6">
    <source>
        <dbReference type="Proteomes" id="UP000317171"/>
    </source>
</evidence>
<dbReference type="OrthoDB" id="9782299at2"/>
<dbReference type="InterPro" id="IPR011711">
    <property type="entry name" value="GntR_C"/>
</dbReference>
<dbReference type="InterPro" id="IPR000524">
    <property type="entry name" value="Tscrpt_reg_HTH_GntR"/>
</dbReference>
<dbReference type="PRINTS" id="PR00035">
    <property type="entry name" value="HTHGNTR"/>
</dbReference>
<dbReference type="Gene3D" id="1.20.120.530">
    <property type="entry name" value="GntR ligand-binding domain-like"/>
    <property type="match status" value="1"/>
</dbReference>
<sequence>MSQTELAQNQKQEIVDLLRMEIITGRIQEGTPLREVSLAERFQVSRAPIREALKQLAHEGMVESKPNCGVRVAPSSSDSMQELVIPLRQTVESFALKSIFADLDESDFAEWDSILDEMKVACETHDYVQLAELDIKFHQSIVARSPEQGLMSIWITLVSRLRRHFLEGFQQPHDPMKIYYEHVAIVAMFRTGKLEVSIQALISNID</sequence>
<dbReference type="InterPro" id="IPR008920">
    <property type="entry name" value="TF_FadR/GntR_C"/>
</dbReference>
<dbReference type="PANTHER" id="PTHR43537">
    <property type="entry name" value="TRANSCRIPTIONAL REGULATOR, GNTR FAMILY"/>
    <property type="match status" value="1"/>
</dbReference>
<dbReference type="SMART" id="SM00345">
    <property type="entry name" value="HTH_GNTR"/>
    <property type="match status" value="1"/>
</dbReference>
<dbReference type="GO" id="GO:0003700">
    <property type="term" value="F:DNA-binding transcription factor activity"/>
    <property type="evidence" value="ECO:0007669"/>
    <property type="project" value="InterPro"/>
</dbReference>
<organism evidence="5 6">
    <name type="scientific">Gimesia alba</name>
    <dbReference type="NCBI Taxonomy" id="2527973"/>
    <lineage>
        <taxon>Bacteria</taxon>
        <taxon>Pseudomonadati</taxon>
        <taxon>Planctomycetota</taxon>
        <taxon>Planctomycetia</taxon>
        <taxon>Planctomycetales</taxon>
        <taxon>Planctomycetaceae</taxon>
        <taxon>Gimesia</taxon>
    </lineage>
</organism>
<evidence type="ECO:0000256" key="2">
    <source>
        <dbReference type="ARBA" id="ARBA00023125"/>
    </source>
</evidence>
<feature type="domain" description="HTH gntR-type" evidence="4">
    <location>
        <begin position="8"/>
        <end position="75"/>
    </location>
</feature>
<proteinExistence type="predicted"/>
<reference evidence="5 6" key="1">
    <citation type="submission" date="2019-02" db="EMBL/GenBank/DDBJ databases">
        <title>Deep-cultivation of Planctomycetes and their phenomic and genomic characterization uncovers novel biology.</title>
        <authorList>
            <person name="Wiegand S."/>
            <person name="Jogler M."/>
            <person name="Boedeker C."/>
            <person name="Pinto D."/>
            <person name="Vollmers J."/>
            <person name="Rivas-Marin E."/>
            <person name="Kohn T."/>
            <person name="Peeters S.H."/>
            <person name="Heuer A."/>
            <person name="Rast P."/>
            <person name="Oberbeckmann S."/>
            <person name="Bunk B."/>
            <person name="Jeske O."/>
            <person name="Meyerdierks A."/>
            <person name="Storesund J.E."/>
            <person name="Kallscheuer N."/>
            <person name="Luecker S."/>
            <person name="Lage O.M."/>
            <person name="Pohl T."/>
            <person name="Merkel B.J."/>
            <person name="Hornburger P."/>
            <person name="Mueller R.-W."/>
            <person name="Bruemmer F."/>
            <person name="Labrenz M."/>
            <person name="Spormann A.M."/>
            <person name="Op den Camp H."/>
            <person name="Overmann J."/>
            <person name="Amann R."/>
            <person name="Jetten M.S.M."/>
            <person name="Mascher T."/>
            <person name="Medema M.H."/>
            <person name="Devos D.P."/>
            <person name="Kaster A.-K."/>
            <person name="Ovreas L."/>
            <person name="Rohde M."/>
            <person name="Galperin M.Y."/>
            <person name="Jogler C."/>
        </authorList>
    </citation>
    <scope>NUCLEOTIDE SEQUENCE [LARGE SCALE GENOMIC DNA]</scope>
    <source>
        <strain evidence="5 6">Pan241w</strain>
    </source>
</reference>
<evidence type="ECO:0000256" key="3">
    <source>
        <dbReference type="ARBA" id="ARBA00023163"/>
    </source>
</evidence>
<keyword evidence="6" id="KW-1185">Reference proteome</keyword>
<dbReference type="AlphaFoldDB" id="A0A517RCL7"/>
<accession>A0A517RCL7</accession>
<dbReference type="CDD" id="cd07377">
    <property type="entry name" value="WHTH_GntR"/>
    <property type="match status" value="1"/>
</dbReference>
<protein>
    <submittedName>
        <fullName evidence="5">Putative HTH-type transcriptional regulator YdfH</fullName>
    </submittedName>
</protein>
<dbReference type="Pfam" id="PF07729">
    <property type="entry name" value="FCD"/>
    <property type="match status" value="1"/>
</dbReference>
<keyword evidence="1" id="KW-0805">Transcription regulation</keyword>
<dbReference type="SUPFAM" id="SSF46785">
    <property type="entry name" value="Winged helix' DNA-binding domain"/>
    <property type="match status" value="1"/>
</dbReference>
<evidence type="ECO:0000313" key="5">
    <source>
        <dbReference type="EMBL" id="QDT41637.1"/>
    </source>
</evidence>
<dbReference type="SUPFAM" id="SSF48008">
    <property type="entry name" value="GntR ligand-binding domain-like"/>
    <property type="match status" value="1"/>
</dbReference>
<keyword evidence="2" id="KW-0238">DNA-binding</keyword>
<dbReference type="InterPro" id="IPR036390">
    <property type="entry name" value="WH_DNA-bd_sf"/>
</dbReference>
<dbReference type="Proteomes" id="UP000317171">
    <property type="component" value="Chromosome"/>
</dbReference>
<dbReference type="RefSeq" id="WP_145213551.1">
    <property type="nucleotide sequence ID" value="NZ_CP036269.1"/>
</dbReference>
<evidence type="ECO:0000256" key="1">
    <source>
        <dbReference type="ARBA" id="ARBA00023015"/>
    </source>
</evidence>
<keyword evidence="3" id="KW-0804">Transcription</keyword>
<dbReference type="PANTHER" id="PTHR43537:SF24">
    <property type="entry name" value="GLUCONATE OPERON TRANSCRIPTIONAL REPRESSOR"/>
    <property type="match status" value="1"/>
</dbReference>
<name>A0A517RCL7_9PLAN</name>
<dbReference type="Gene3D" id="1.10.10.10">
    <property type="entry name" value="Winged helix-like DNA-binding domain superfamily/Winged helix DNA-binding domain"/>
    <property type="match status" value="1"/>
</dbReference>
<dbReference type="PROSITE" id="PS50949">
    <property type="entry name" value="HTH_GNTR"/>
    <property type="match status" value="1"/>
</dbReference>
<dbReference type="Pfam" id="PF00392">
    <property type="entry name" value="GntR"/>
    <property type="match status" value="1"/>
</dbReference>
<gene>
    <name evidence="5" type="primary">ydfH_3</name>
    <name evidence="5" type="ORF">Pan241w_17000</name>
</gene>
<dbReference type="KEGG" id="gaz:Pan241w_17000"/>
<dbReference type="GO" id="GO:0003677">
    <property type="term" value="F:DNA binding"/>
    <property type="evidence" value="ECO:0007669"/>
    <property type="project" value="UniProtKB-KW"/>
</dbReference>
<dbReference type="EMBL" id="CP036269">
    <property type="protein sequence ID" value="QDT41637.1"/>
    <property type="molecule type" value="Genomic_DNA"/>
</dbReference>
<evidence type="ECO:0000259" key="4">
    <source>
        <dbReference type="PROSITE" id="PS50949"/>
    </source>
</evidence>
<dbReference type="InterPro" id="IPR036388">
    <property type="entry name" value="WH-like_DNA-bd_sf"/>
</dbReference>